<dbReference type="InterPro" id="IPR036390">
    <property type="entry name" value="WH_DNA-bd_sf"/>
</dbReference>
<dbReference type="InterPro" id="IPR036388">
    <property type="entry name" value="WH-like_DNA-bd_sf"/>
</dbReference>
<organism evidence="6 7">
    <name type="scientific">Herbaspirillum rhizosphaerae</name>
    <dbReference type="NCBI Taxonomy" id="346179"/>
    <lineage>
        <taxon>Bacteria</taxon>
        <taxon>Pseudomonadati</taxon>
        <taxon>Pseudomonadota</taxon>
        <taxon>Betaproteobacteria</taxon>
        <taxon>Burkholderiales</taxon>
        <taxon>Oxalobacteraceae</taxon>
        <taxon>Herbaspirillum</taxon>
    </lineage>
</organism>
<dbReference type="RefSeq" id="WP_408166316.1">
    <property type="nucleotide sequence ID" value="NZ_JAQQFR010000003.1"/>
</dbReference>
<dbReference type="PANTHER" id="PTHR30419">
    <property type="entry name" value="HTH-TYPE TRANSCRIPTIONAL REGULATOR YBHD"/>
    <property type="match status" value="1"/>
</dbReference>
<evidence type="ECO:0000259" key="5">
    <source>
        <dbReference type="PROSITE" id="PS50931"/>
    </source>
</evidence>
<comment type="similarity">
    <text evidence="1">Belongs to the LysR transcriptional regulatory family.</text>
</comment>
<dbReference type="Pfam" id="PF03466">
    <property type="entry name" value="LysR_substrate"/>
    <property type="match status" value="1"/>
</dbReference>
<dbReference type="SUPFAM" id="SSF53850">
    <property type="entry name" value="Periplasmic binding protein-like II"/>
    <property type="match status" value="1"/>
</dbReference>
<keyword evidence="2" id="KW-0805">Transcription regulation</keyword>
<dbReference type="InterPro" id="IPR050950">
    <property type="entry name" value="HTH-type_LysR_regulators"/>
</dbReference>
<reference evidence="6 7" key="1">
    <citation type="journal article" date="2024" name="Chem. Sci.">
        <title>Discovery of megapolipeptins by genome mining of a Burkholderiales bacteria collection.</title>
        <authorList>
            <person name="Paulo B.S."/>
            <person name="Recchia M.J.J."/>
            <person name="Lee S."/>
            <person name="Fergusson C.H."/>
            <person name="Romanowski S.B."/>
            <person name="Hernandez A."/>
            <person name="Krull N."/>
            <person name="Liu D.Y."/>
            <person name="Cavanagh H."/>
            <person name="Bos A."/>
            <person name="Gray C.A."/>
            <person name="Murphy B.T."/>
            <person name="Linington R.G."/>
            <person name="Eustaquio A.S."/>
        </authorList>
    </citation>
    <scope>NUCLEOTIDE SEQUENCE [LARGE SCALE GENOMIC DNA]</scope>
    <source>
        <strain evidence="6 7">RL21-008-BIB-B</strain>
    </source>
</reference>
<dbReference type="Gene3D" id="1.10.10.10">
    <property type="entry name" value="Winged helix-like DNA-binding domain superfamily/Winged helix DNA-binding domain"/>
    <property type="match status" value="1"/>
</dbReference>
<evidence type="ECO:0000256" key="3">
    <source>
        <dbReference type="ARBA" id="ARBA00023125"/>
    </source>
</evidence>
<dbReference type="InterPro" id="IPR005119">
    <property type="entry name" value="LysR_subst-bd"/>
</dbReference>
<evidence type="ECO:0000256" key="1">
    <source>
        <dbReference type="ARBA" id="ARBA00009437"/>
    </source>
</evidence>
<name>A0ABW8Z440_9BURK</name>
<dbReference type="PRINTS" id="PR00039">
    <property type="entry name" value="HTHLYSR"/>
</dbReference>
<accession>A0ABW8Z440</accession>
<keyword evidence="7" id="KW-1185">Reference proteome</keyword>
<dbReference type="Gene3D" id="3.40.190.290">
    <property type="match status" value="1"/>
</dbReference>
<dbReference type="EMBL" id="JAQQFR010000003">
    <property type="protein sequence ID" value="MFL9877804.1"/>
    <property type="molecule type" value="Genomic_DNA"/>
</dbReference>
<feature type="domain" description="HTH lysR-type" evidence="5">
    <location>
        <begin position="13"/>
        <end position="64"/>
    </location>
</feature>
<dbReference type="Proteomes" id="UP001629214">
    <property type="component" value="Unassembled WGS sequence"/>
</dbReference>
<keyword evidence="4" id="KW-0804">Transcription</keyword>
<dbReference type="InterPro" id="IPR000847">
    <property type="entry name" value="LysR_HTH_N"/>
</dbReference>
<protein>
    <submittedName>
        <fullName evidence="6">LysR family transcriptional regulator</fullName>
    </submittedName>
</protein>
<sequence length="311" mass="33788">MTNTRVLQETAVRYFLEVVRRGSITEAALTLNVASSAISRQISRLEDELDTPLFERISRGMKPNAAGELLAAHALRAQLETERIGNELLALKGLRRGEVKLASTEGFALDFLPEAIEHFRKQHSGIRFELSVGAAGDVAQAIREGSVDIGLTFTMAPDRDIKVEYAQRAPILAVMHPHHPLAGRKQVVLSELAGYPLALPKKNITMRRLIDACCSRKNLLLEATLSSDSINALLGFALAGDGVTFAVGLSIRKLVQNGQLVALPIRDRDMNTLQMEIQSLSGRTLPQAARAFLNTLTTCASTDNALLEGNG</sequence>
<gene>
    <name evidence="6" type="ORF">PQR63_05410</name>
</gene>
<evidence type="ECO:0000256" key="2">
    <source>
        <dbReference type="ARBA" id="ARBA00023015"/>
    </source>
</evidence>
<dbReference type="PROSITE" id="PS50931">
    <property type="entry name" value="HTH_LYSR"/>
    <property type="match status" value="1"/>
</dbReference>
<evidence type="ECO:0000313" key="6">
    <source>
        <dbReference type="EMBL" id="MFL9877804.1"/>
    </source>
</evidence>
<evidence type="ECO:0000313" key="7">
    <source>
        <dbReference type="Proteomes" id="UP001629214"/>
    </source>
</evidence>
<dbReference type="Pfam" id="PF00126">
    <property type="entry name" value="HTH_1"/>
    <property type="match status" value="1"/>
</dbReference>
<evidence type="ECO:0000256" key="4">
    <source>
        <dbReference type="ARBA" id="ARBA00023163"/>
    </source>
</evidence>
<proteinExistence type="inferred from homology"/>
<comment type="caution">
    <text evidence="6">The sequence shown here is derived from an EMBL/GenBank/DDBJ whole genome shotgun (WGS) entry which is preliminary data.</text>
</comment>
<keyword evidence="3" id="KW-0238">DNA-binding</keyword>
<dbReference type="SUPFAM" id="SSF46785">
    <property type="entry name" value="Winged helix' DNA-binding domain"/>
    <property type="match status" value="1"/>
</dbReference>
<dbReference type="PANTHER" id="PTHR30419:SF8">
    <property type="entry name" value="NITROGEN ASSIMILATION TRANSCRIPTIONAL ACTIVATOR-RELATED"/>
    <property type="match status" value="1"/>
</dbReference>